<dbReference type="AlphaFoldDB" id="A0A8T1S8H8"/>
<keyword evidence="5" id="KW-1133">Transmembrane helix</keyword>
<proteinExistence type="inferred from homology"/>
<dbReference type="GO" id="GO:0005886">
    <property type="term" value="C:plasma membrane"/>
    <property type="evidence" value="ECO:0007669"/>
    <property type="project" value="TreeGrafter"/>
</dbReference>
<organism evidence="8 9">
    <name type="scientific">Chelydra serpentina</name>
    <name type="common">Snapping turtle</name>
    <name type="synonym">Testudo serpentina</name>
    <dbReference type="NCBI Taxonomy" id="8475"/>
    <lineage>
        <taxon>Eukaryota</taxon>
        <taxon>Metazoa</taxon>
        <taxon>Chordata</taxon>
        <taxon>Craniata</taxon>
        <taxon>Vertebrata</taxon>
        <taxon>Euteleostomi</taxon>
        <taxon>Archelosauria</taxon>
        <taxon>Testudinata</taxon>
        <taxon>Testudines</taxon>
        <taxon>Cryptodira</taxon>
        <taxon>Durocryptodira</taxon>
        <taxon>Americhelydia</taxon>
        <taxon>Chelydroidea</taxon>
        <taxon>Chelydridae</taxon>
        <taxon>Chelydra</taxon>
    </lineage>
</organism>
<dbReference type="PANTHER" id="PTHR12185:SF15">
    <property type="entry name" value="SID1 TRANSMEMBRANE FAMILY MEMBER 1"/>
    <property type="match status" value="1"/>
</dbReference>
<evidence type="ECO:0000256" key="2">
    <source>
        <dbReference type="ARBA" id="ARBA00006618"/>
    </source>
</evidence>
<comment type="caution">
    <text evidence="8">The sequence shown here is derived from an EMBL/GenBank/DDBJ whole genome shotgun (WGS) entry which is preliminary data.</text>
</comment>
<keyword evidence="9" id="KW-1185">Reference proteome</keyword>
<feature type="non-terminal residue" evidence="8">
    <location>
        <position position="49"/>
    </location>
</feature>
<accession>A0A8T1S8H8</accession>
<dbReference type="GO" id="GO:0005764">
    <property type="term" value="C:lysosome"/>
    <property type="evidence" value="ECO:0007669"/>
    <property type="project" value="TreeGrafter"/>
</dbReference>
<evidence type="ECO:0000313" key="8">
    <source>
        <dbReference type="EMBL" id="KAG6925007.1"/>
    </source>
</evidence>
<gene>
    <name evidence="8" type="ORF">G0U57_015711</name>
</gene>
<evidence type="ECO:0000256" key="7">
    <source>
        <dbReference type="ARBA" id="ARBA00023180"/>
    </source>
</evidence>
<comment type="subcellular location">
    <subcellularLocation>
        <location evidence="1">Membrane</location>
        <topology evidence="1">Multi-pass membrane protein</topology>
    </subcellularLocation>
</comment>
<dbReference type="Proteomes" id="UP000765507">
    <property type="component" value="Unassembled WGS sequence"/>
</dbReference>
<keyword evidence="4" id="KW-0732">Signal</keyword>
<name>A0A8T1S8H8_CHESE</name>
<dbReference type="PANTHER" id="PTHR12185">
    <property type="entry name" value="SID1 TRANSMEMBRANE FAMILY MEMEBER"/>
    <property type="match status" value="1"/>
</dbReference>
<evidence type="ECO:0000256" key="5">
    <source>
        <dbReference type="ARBA" id="ARBA00022989"/>
    </source>
</evidence>
<dbReference type="GO" id="GO:0051033">
    <property type="term" value="F:RNA transmembrane transporter activity"/>
    <property type="evidence" value="ECO:0007669"/>
    <property type="project" value="TreeGrafter"/>
</dbReference>
<evidence type="ECO:0000313" key="9">
    <source>
        <dbReference type="Proteomes" id="UP000765507"/>
    </source>
</evidence>
<dbReference type="Pfam" id="PF13965">
    <property type="entry name" value="SID-1_RNA_chan"/>
    <property type="match status" value="1"/>
</dbReference>
<reference evidence="8 9" key="1">
    <citation type="journal article" date="2020" name="G3 (Bethesda)">
        <title>Draft Genome of the Common Snapping Turtle, Chelydra serpentina, a Model for Phenotypic Plasticity in Reptiles.</title>
        <authorList>
            <person name="Das D."/>
            <person name="Singh S.K."/>
            <person name="Bierstedt J."/>
            <person name="Erickson A."/>
            <person name="Galli G.L.J."/>
            <person name="Crossley D.A. 2nd"/>
            <person name="Rhen T."/>
        </authorList>
    </citation>
    <scope>NUCLEOTIDE SEQUENCE [LARGE SCALE GENOMIC DNA]</scope>
    <source>
        <strain evidence="8">KW</strain>
    </source>
</reference>
<evidence type="ECO:0000256" key="6">
    <source>
        <dbReference type="ARBA" id="ARBA00023136"/>
    </source>
</evidence>
<comment type="similarity">
    <text evidence="2">Belongs to the SID1 family.</text>
</comment>
<evidence type="ECO:0000256" key="1">
    <source>
        <dbReference type="ARBA" id="ARBA00004141"/>
    </source>
</evidence>
<protein>
    <submittedName>
        <fullName evidence="8">SID1 transmembrane family member 1</fullName>
    </submittedName>
</protein>
<keyword evidence="6" id="KW-0472">Membrane</keyword>
<dbReference type="GO" id="GO:0003725">
    <property type="term" value="F:double-stranded RNA binding"/>
    <property type="evidence" value="ECO:0007669"/>
    <property type="project" value="TreeGrafter"/>
</dbReference>
<dbReference type="InterPro" id="IPR025958">
    <property type="entry name" value="SID1_TM_fam"/>
</dbReference>
<dbReference type="EMBL" id="JAHGAV010000496">
    <property type="protein sequence ID" value="KAG6925007.1"/>
    <property type="molecule type" value="Genomic_DNA"/>
</dbReference>
<keyword evidence="3 8" id="KW-0812">Transmembrane</keyword>
<dbReference type="OrthoDB" id="416618at2759"/>
<evidence type="ECO:0000256" key="4">
    <source>
        <dbReference type="ARBA" id="ARBA00022729"/>
    </source>
</evidence>
<keyword evidence="7" id="KW-0325">Glycoprotein</keyword>
<sequence length="49" mass="5680">MASLALSTQIYYMGRFKIDFGIFRRVVMVLYTDCFQQCSRPMYMVGGSP</sequence>
<evidence type="ECO:0000256" key="3">
    <source>
        <dbReference type="ARBA" id="ARBA00022692"/>
    </source>
</evidence>